<keyword evidence="2" id="KW-0186">Copper</keyword>
<dbReference type="STRING" id="1909395.BKM31_17865"/>
<dbReference type="GO" id="GO:0003677">
    <property type="term" value="F:DNA binding"/>
    <property type="evidence" value="ECO:0007669"/>
    <property type="project" value="InterPro"/>
</dbReference>
<evidence type="ECO:0000313" key="5">
    <source>
        <dbReference type="Proteomes" id="UP000190797"/>
    </source>
</evidence>
<evidence type="ECO:0000313" key="4">
    <source>
        <dbReference type="EMBL" id="AQZ63083.1"/>
    </source>
</evidence>
<dbReference type="InterPro" id="IPR003735">
    <property type="entry name" value="Metal_Tscrpt_repr"/>
</dbReference>
<evidence type="ECO:0000256" key="1">
    <source>
        <dbReference type="ARBA" id="ARBA00005428"/>
    </source>
</evidence>
<protein>
    <submittedName>
        <fullName evidence="4">Uncharacterized protein</fullName>
    </submittedName>
</protein>
<evidence type="ECO:0000256" key="3">
    <source>
        <dbReference type="SAM" id="MobiDB-lite"/>
    </source>
</evidence>
<dbReference type="EMBL" id="CP017717">
    <property type="protein sequence ID" value="AQZ63083.1"/>
    <property type="molecule type" value="Genomic_DNA"/>
</dbReference>
<dbReference type="Pfam" id="PF02583">
    <property type="entry name" value="Trns_repr_metal"/>
    <property type="match status" value="1"/>
</dbReference>
<comment type="similarity">
    <text evidence="1">Belongs to the CsoR family.</text>
</comment>
<keyword evidence="5" id="KW-1185">Reference proteome</keyword>
<organism evidence="4 5">
    <name type="scientific">[Actinomadura] parvosata subsp. kistnae</name>
    <dbReference type="NCBI Taxonomy" id="1909395"/>
    <lineage>
        <taxon>Bacteria</taxon>
        <taxon>Bacillati</taxon>
        <taxon>Actinomycetota</taxon>
        <taxon>Actinomycetes</taxon>
        <taxon>Streptosporangiales</taxon>
        <taxon>Streptosporangiaceae</taxon>
        <taxon>Nonomuraea</taxon>
    </lineage>
</organism>
<dbReference type="InterPro" id="IPR038390">
    <property type="entry name" value="Metal_Tscrpt_repr_sf"/>
</dbReference>
<reference evidence="5" key="1">
    <citation type="journal article" date="2017" name="Med. Chem. Commun.">
        <title>Nonomuraea sp. ATCC 55076 harbours the largest actinomycete chromosome to date and the kistamicin biosynthetic gene cluster.</title>
        <authorList>
            <person name="Nazari B."/>
            <person name="Forneris C.C."/>
            <person name="Gibson M.I."/>
            <person name="Moon K."/>
            <person name="Schramma K.R."/>
            <person name="Seyedsayamdost M.R."/>
        </authorList>
    </citation>
    <scope>NUCLEOTIDE SEQUENCE [LARGE SCALE GENOMIC DNA]</scope>
    <source>
        <strain evidence="5">ATCC 55076</strain>
    </source>
</reference>
<proteinExistence type="inferred from homology"/>
<evidence type="ECO:0000256" key="2">
    <source>
        <dbReference type="ARBA" id="ARBA00023008"/>
    </source>
</evidence>
<sequence>MSTRMVEEDTYCIDILTQVSAATPVHRPGGPTPYMRTGVARMELPAPSSPDTRPITRPEVTTMRRPRLRRRA</sequence>
<gene>
    <name evidence="4" type="ORF">BKM31_17865</name>
</gene>
<accession>A0A1U9ZYQ3</accession>
<dbReference type="Proteomes" id="UP000190797">
    <property type="component" value="Chromosome"/>
</dbReference>
<feature type="region of interest" description="Disordered" evidence="3">
    <location>
        <begin position="43"/>
        <end position="72"/>
    </location>
</feature>
<dbReference type="AlphaFoldDB" id="A0A1U9ZYQ3"/>
<name>A0A1U9ZYQ3_9ACTN</name>
<dbReference type="KEGG" id="noa:BKM31_17865"/>
<dbReference type="GO" id="GO:0045892">
    <property type="term" value="P:negative regulation of DNA-templated transcription"/>
    <property type="evidence" value="ECO:0007669"/>
    <property type="project" value="UniProtKB-ARBA"/>
</dbReference>
<dbReference type="Gene3D" id="1.20.58.1000">
    <property type="entry name" value="Metal-sensitive repressor, helix protomer"/>
    <property type="match status" value="1"/>
</dbReference>
<dbReference type="GO" id="GO:0046872">
    <property type="term" value="F:metal ion binding"/>
    <property type="evidence" value="ECO:0007669"/>
    <property type="project" value="InterPro"/>
</dbReference>